<proteinExistence type="predicted"/>
<evidence type="ECO:0000313" key="3">
    <source>
        <dbReference type="Proteomes" id="UP000634136"/>
    </source>
</evidence>
<keyword evidence="1" id="KW-0812">Transmembrane</keyword>
<dbReference type="Proteomes" id="UP000634136">
    <property type="component" value="Unassembled WGS sequence"/>
</dbReference>
<keyword evidence="1" id="KW-0472">Membrane</keyword>
<keyword evidence="3" id="KW-1185">Reference proteome</keyword>
<sequence length="205" mass="23625">MQNLQSKAEDIGNLAGISLDKQQELLDGQSTALEGLNSLSEFYSKAQEESRKALQHFAEFGHRQQEELLQKQEQMKGLHDRLMDNSKSILAAQESFESKQASMFAALDKLFALHNAILLESRMMKAFFIYSLSIIVIYMLTSTKQTYNVRPWLYIGLCATLLMEVIILRFTNDNIERQTWLISMVRSLFMLAASVQFLYAIFTYR</sequence>
<protein>
    <submittedName>
        <fullName evidence="2">Protein GAMETE EXPRESSED 1-like</fullName>
    </submittedName>
</protein>
<name>A0A834T6Z8_9FABA</name>
<dbReference type="AlphaFoldDB" id="A0A834T6Z8"/>
<comment type="caution">
    <text evidence="2">The sequence shown here is derived from an EMBL/GenBank/DDBJ whole genome shotgun (WGS) entry which is preliminary data.</text>
</comment>
<dbReference type="EMBL" id="JAAIUW010000009">
    <property type="protein sequence ID" value="KAF7816313.1"/>
    <property type="molecule type" value="Genomic_DNA"/>
</dbReference>
<dbReference type="InterPro" id="IPR040346">
    <property type="entry name" value="GEX1/Brambleberry"/>
</dbReference>
<dbReference type="PANTHER" id="PTHR33538:SF2">
    <property type="entry name" value="PROTEIN GAMETE EXPRESSED 1"/>
    <property type="match status" value="1"/>
</dbReference>
<dbReference type="OrthoDB" id="377549at2759"/>
<reference evidence="2" key="1">
    <citation type="submission" date="2020-09" db="EMBL/GenBank/DDBJ databases">
        <title>Genome-Enabled Discovery of Anthraquinone Biosynthesis in Senna tora.</title>
        <authorList>
            <person name="Kang S.-H."/>
            <person name="Pandey R.P."/>
            <person name="Lee C.-M."/>
            <person name="Sim J.-S."/>
            <person name="Jeong J.-T."/>
            <person name="Choi B.-S."/>
            <person name="Jung M."/>
            <person name="Ginzburg D."/>
            <person name="Zhao K."/>
            <person name="Won S.Y."/>
            <person name="Oh T.-J."/>
            <person name="Yu Y."/>
            <person name="Kim N.-H."/>
            <person name="Lee O.R."/>
            <person name="Lee T.-H."/>
            <person name="Bashyal P."/>
            <person name="Kim T.-S."/>
            <person name="Lee W.-H."/>
            <person name="Kawkins C."/>
            <person name="Kim C.-K."/>
            <person name="Kim J.S."/>
            <person name="Ahn B.O."/>
            <person name="Rhee S.Y."/>
            <person name="Sohng J.K."/>
        </authorList>
    </citation>
    <scope>NUCLEOTIDE SEQUENCE</scope>
    <source>
        <tissue evidence="2">Leaf</tissue>
    </source>
</reference>
<feature type="transmembrane region" description="Helical" evidence="1">
    <location>
        <begin position="183"/>
        <end position="202"/>
    </location>
</feature>
<dbReference type="PANTHER" id="PTHR33538">
    <property type="entry name" value="PROTEIN GAMETE EXPRESSED 1"/>
    <property type="match status" value="1"/>
</dbReference>
<feature type="transmembrane region" description="Helical" evidence="1">
    <location>
        <begin position="152"/>
        <end position="171"/>
    </location>
</feature>
<gene>
    <name evidence="2" type="ORF">G2W53_030282</name>
</gene>
<feature type="transmembrane region" description="Helical" evidence="1">
    <location>
        <begin position="123"/>
        <end position="140"/>
    </location>
</feature>
<organism evidence="2 3">
    <name type="scientific">Senna tora</name>
    <dbReference type="NCBI Taxonomy" id="362788"/>
    <lineage>
        <taxon>Eukaryota</taxon>
        <taxon>Viridiplantae</taxon>
        <taxon>Streptophyta</taxon>
        <taxon>Embryophyta</taxon>
        <taxon>Tracheophyta</taxon>
        <taxon>Spermatophyta</taxon>
        <taxon>Magnoliopsida</taxon>
        <taxon>eudicotyledons</taxon>
        <taxon>Gunneridae</taxon>
        <taxon>Pentapetalae</taxon>
        <taxon>rosids</taxon>
        <taxon>fabids</taxon>
        <taxon>Fabales</taxon>
        <taxon>Fabaceae</taxon>
        <taxon>Caesalpinioideae</taxon>
        <taxon>Cassia clade</taxon>
        <taxon>Senna</taxon>
    </lineage>
</organism>
<keyword evidence="1" id="KW-1133">Transmembrane helix</keyword>
<evidence type="ECO:0000256" key="1">
    <source>
        <dbReference type="SAM" id="Phobius"/>
    </source>
</evidence>
<evidence type="ECO:0000313" key="2">
    <source>
        <dbReference type="EMBL" id="KAF7816313.1"/>
    </source>
</evidence>
<accession>A0A834T6Z8</accession>